<evidence type="ECO:0008006" key="3">
    <source>
        <dbReference type="Google" id="ProtNLM"/>
    </source>
</evidence>
<name>A0ABQ5VFX4_9RHOB</name>
<reference evidence="1" key="2">
    <citation type="submission" date="2023-01" db="EMBL/GenBank/DDBJ databases">
        <title>Draft genome sequence of Sulfitobacter pacificus strain NBRC 109915.</title>
        <authorList>
            <person name="Sun Q."/>
            <person name="Mori K."/>
        </authorList>
    </citation>
    <scope>NUCLEOTIDE SEQUENCE</scope>
    <source>
        <strain evidence="1">NBRC 109915</strain>
    </source>
</reference>
<dbReference type="EMBL" id="BSNL01000001">
    <property type="protein sequence ID" value="GLQ25982.1"/>
    <property type="molecule type" value="Genomic_DNA"/>
</dbReference>
<dbReference type="Proteomes" id="UP001161388">
    <property type="component" value="Unassembled WGS sequence"/>
</dbReference>
<reference evidence="1" key="1">
    <citation type="journal article" date="2014" name="Int. J. Syst. Evol. Microbiol.">
        <title>Complete genome of a new Firmicutes species belonging to the dominant human colonic microbiota ('Ruminococcus bicirculans') reveals two chromosomes and a selective capacity to utilize plant glucans.</title>
        <authorList>
            <consortium name="NISC Comparative Sequencing Program"/>
            <person name="Wegmann U."/>
            <person name="Louis P."/>
            <person name="Goesmann A."/>
            <person name="Henrissat B."/>
            <person name="Duncan S.H."/>
            <person name="Flint H.J."/>
        </authorList>
    </citation>
    <scope>NUCLEOTIDE SEQUENCE</scope>
    <source>
        <strain evidence="1">NBRC 109915</strain>
    </source>
</reference>
<keyword evidence="2" id="KW-1185">Reference proteome</keyword>
<evidence type="ECO:0000313" key="2">
    <source>
        <dbReference type="Proteomes" id="UP001161388"/>
    </source>
</evidence>
<accession>A0ABQ5VFX4</accession>
<protein>
    <recommendedName>
        <fullName evidence="3">Sarcosine oxidase subunit delta</fullName>
    </recommendedName>
</protein>
<dbReference type="Gene3D" id="3.30.2270.10">
    <property type="entry name" value="Folate-binding superfamily"/>
    <property type="match status" value="1"/>
</dbReference>
<evidence type="ECO:0000313" key="1">
    <source>
        <dbReference type="EMBL" id="GLQ25982.1"/>
    </source>
</evidence>
<sequence length="70" mass="7865">MLARPEVEASAEAWDHYLHLRENPAGVTEELWHHEAGCGAWLVVKRDTRSHEISDVKLAADVKRTMGEAS</sequence>
<dbReference type="Pfam" id="PF04267">
    <property type="entry name" value="SoxD"/>
    <property type="match status" value="1"/>
</dbReference>
<gene>
    <name evidence="1" type="ORF">GCM10007927_07850</name>
</gene>
<comment type="caution">
    <text evidence="1">The sequence shown here is derived from an EMBL/GenBank/DDBJ whole genome shotgun (WGS) entry which is preliminary data.</text>
</comment>
<dbReference type="InterPro" id="IPR006279">
    <property type="entry name" value="SoxD"/>
</dbReference>
<dbReference type="InterPro" id="IPR038561">
    <property type="entry name" value="SoxD_sf"/>
</dbReference>
<organism evidence="1 2">
    <name type="scientific">Sulfitobacter pacificus</name>
    <dbReference type="NCBI Taxonomy" id="1499314"/>
    <lineage>
        <taxon>Bacteria</taxon>
        <taxon>Pseudomonadati</taxon>
        <taxon>Pseudomonadota</taxon>
        <taxon>Alphaproteobacteria</taxon>
        <taxon>Rhodobacterales</taxon>
        <taxon>Roseobacteraceae</taxon>
        <taxon>Sulfitobacter</taxon>
    </lineage>
</organism>
<proteinExistence type="predicted"/>